<gene>
    <name evidence="3" type="ORF">BSTOLATCC_MIC63987</name>
</gene>
<feature type="compositionally biased region" description="Basic and acidic residues" evidence="2">
    <location>
        <begin position="419"/>
        <end position="431"/>
    </location>
</feature>
<feature type="coiled-coil region" evidence="1">
    <location>
        <begin position="116"/>
        <end position="143"/>
    </location>
</feature>
<keyword evidence="4" id="KW-1185">Reference proteome</keyword>
<dbReference type="AlphaFoldDB" id="A0AAU9KC09"/>
<feature type="compositionally biased region" description="Polar residues" evidence="2">
    <location>
        <begin position="396"/>
        <end position="409"/>
    </location>
</feature>
<comment type="caution">
    <text evidence="3">The sequence shown here is derived from an EMBL/GenBank/DDBJ whole genome shotgun (WGS) entry which is preliminary data.</text>
</comment>
<dbReference type="EMBL" id="CAJZBQ010000062">
    <property type="protein sequence ID" value="CAG9335518.1"/>
    <property type="molecule type" value="Genomic_DNA"/>
</dbReference>
<evidence type="ECO:0000256" key="2">
    <source>
        <dbReference type="SAM" id="MobiDB-lite"/>
    </source>
</evidence>
<sequence length="559" mass="64562">MSRVTKYWDKYRERHKAENPEDLIDKSYISFLEVQLERVSQAVLLTQNFSERIENVQSQLNSAEEKIINLTRLVKLQQNFAETQEEEINSMKAQLEGIDGGGRYYGLEGQKNKDKSHHIEEEISQLEEKLKIVLQKTENFEDQRNKSYEKFVRDVNSALKATEEKVMSYLTHAINSTEIQKSGIKKNFEGLTDEGDKELEEELNEFQLKSERNKEIRGLMSFGAGGDLPELKQIWAKLEEFGNFKDYIEKIVMEKDTEIKEATEMVWASERTCNRLAEDCTSKISDCERAVKDLEQFLVATAKEIKKIEIAQGIRPIDTDEIEKNITEKVNETVNKIGDLVKKYFNSQQDLQKEVKVLASKFYGKSTVPPLSPKFKSPIRKTEKPDKSDKPPISPLTNTLQELETSLTQSRHKRSISSDAEKHSKDDDSHELKHKSRSKSPKLKLSKKVKSTSSLTPDRKRSKSSSKSKSRSRSRSRSNSKTRTKSISELQLSPKSTKKSLAMESSIRQKIVDMKAKEEEEEQKISQKTVKRHSKLDKKKKKLEKLEKIYQKLSARDLK</sequence>
<feature type="compositionally biased region" description="Basic residues" evidence="2">
    <location>
        <begin position="432"/>
        <end position="450"/>
    </location>
</feature>
<feature type="compositionally biased region" description="Basic residues" evidence="2">
    <location>
        <begin position="460"/>
        <end position="484"/>
    </location>
</feature>
<feature type="compositionally biased region" description="Basic and acidic residues" evidence="2">
    <location>
        <begin position="380"/>
        <end position="390"/>
    </location>
</feature>
<protein>
    <submittedName>
        <fullName evidence="3">Uncharacterized protein</fullName>
    </submittedName>
</protein>
<evidence type="ECO:0000313" key="3">
    <source>
        <dbReference type="EMBL" id="CAG9335518.1"/>
    </source>
</evidence>
<feature type="region of interest" description="Disordered" evidence="2">
    <location>
        <begin position="369"/>
        <end position="540"/>
    </location>
</feature>
<evidence type="ECO:0000256" key="1">
    <source>
        <dbReference type="SAM" id="Coils"/>
    </source>
</evidence>
<name>A0AAU9KC09_9CILI</name>
<proteinExistence type="predicted"/>
<feature type="coiled-coil region" evidence="1">
    <location>
        <begin position="46"/>
        <end position="73"/>
    </location>
</feature>
<dbReference type="Proteomes" id="UP001162131">
    <property type="component" value="Unassembled WGS sequence"/>
</dbReference>
<evidence type="ECO:0000313" key="4">
    <source>
        <dbReference type="Proteomes" id="UP001162131"/>
    </source>
</evidence>
<keyword evidence="1" id="KW-0175">Coiled coil</keyword>
<reference evidence="3" key="1">
    <citation type="submission" date="2021-09" db="EMBL/GenBank/DDBJ databases">
        <authorList>
            <consortium name="AG Swart"/>
            <person name="Singh M."/>
            <person name="Singh A."/>
            <person name="Seah K."/>
            <person name="Emmerich C."/>
        </authorList>
    </citation>
    <scope>NUCLEOTIDE SEQUENCE</scope>
    <source>
        <strain evidence="3">ATCC30299</strain>
    </source>
</reference>
<feature type="compositionally biased region" description="Basic residues" evidence="2">
    <location>
        <begin position="529"/>
        <end position="540"/>
    </location>
</feature>
<organism evidence="3 4">
    <name type="scientific">Blepharisma stoltei</name>
    <dbReference type="NCBI Taxonomy" id="1481888"/>
    <lineage>
        <taxon>Eukaryota</taxon>
        <taxon>Sar</taxon>
        <taxon>Alveolata</taxon>
        <taxon>Ciliophora</taxon>
        <taxon>Postciliodesmatophora</taxon>
        <taxon>Heterotrichea</taxon>
        <taxon>Heterotrichida</taxon>
        <taxon>Blepharismidae</taxon>
        <taxon>Blepharisma</taxon>
    </lineage>
</organism>
<accession>A0AAU9KC09</accession>